<feature type="transmembrane region" description="Helical" evidence="2">
    <location>
        <begin position="43"/>
        <end position="65"/>
    </location>
</feature>
<dbReference type="EMBL" id="PJNE01000001">
    <property type="protein sequence ID" value="PKW25319.1"/>
    <property type="molecule type" value="Genomic_DNA"/>
</dbReference>
<keyword evidence="2" id="KW-1133">Transmembrane helix</keyword>
<name>A0A2N3YEN7_9MICO</name>
<keyword evidence="4" id="KW-1185">Reference proteome</keyword>
<dbReference type="RefSeq" id="WP_211283938.1">
    <property type="nucleotide sequence ID" value="NZ_PJNE01000001.1"/>
</dbReference>
<comment type="caution">
    <text evidence="3">The sequence shown here is derived from an EMBL/GenBank/DDBJ whole genome shotgun (WGS) entry which is preliminary data.</text>
</comment>
<dbReference type="Proteomes" id="UP000233781">
    <property type="component" value="Unassembled WGS sequence"/>
</dbReference>
<evidence type="ECO:0000256" key="1">
    <source>
        <dbReference type="SAM" id="MobiDB-lite"/>
    </source>
</evidence>
<feature type="region of interest" description="Disordered" evidence="1">
    <location>
        <begin position="1"/>
        <end position="23"/>
    </location>
</feature>
<organism evidence="3 4">
    <name type="scientific">Phycicoccus duodecadis</name>
    <dbReference type="NCBI Taxonomy" id="173053"/>
    <lineage>
        <taxon>Bacteria</taxon>
        <taxon>Bacillati</taxon>
        <taxon>Actinomycetota</taxon>
        <taxon>Actinomycetes</taxon>
        <taxon>Micrococcales</taxon>
        <taxon>Intrasporangiaceae</taxon>
        <taxon>Phycicoccus</taxon>
    </lineage>
</organism>
<dbReference type="AlphaFoldDB" id="A0A2N3YEN7"/>
<evidence type="ECO:0000256" key="2">
    <source>
        <dbReference type="SAM" id="Phobius"/>
    </source>
</evidence>
<evidence type="ECO:0000313" key="4">
    <source>
        <dbReference type="Proteomes" id="UP000233781"/>
    </source>
</evidence>
<proteinExistence type="predicted"/>
<keyword evidence="2" id="KW-0812">Transmembrane</keyword>
<reference evidence="3 4" key="1">
    <citation type="submission" date="2017-12" db="EMBL/GenBank/DDBJ databases">
        <title>Sequencing the genomes of 1000 Actinobacteria strains.</title>
        <authorList>
            <person name="Klenk H.-P."/>
        </authorList>
    </citation>
    <scope>NUCLEOTIDE SEQUENCE [LARGE SCALE GENOMIC DNA]</scope>
    <source>
        <strain evidence="3 4">DSM 12806</strain>
    </source>
</reference>
<sequence length="114" mass="11646">MTDGPAADPRQVHPPHRGATSVERAARVGEDPLRLCVMATVALLGWLLGPVAVLVFAGVGAAGYVSARRAGLLRSRCKLGDTRLVIAYLVLLAAVAAVFAVRALAAVVSGGPHA</sequence>
<protein>
    <submittedName>
        <fullName evidence="3">Uncharacterized protein</fullName>
    </submittedName>
</protein>
<accession>A0A2N3YEN7</accession>
<feature type="transmembrane region" description="Helical" evidence="2">
    <location>
        <begin position="85"/>
        <end position="108"/>
    </location>
</feature>
<keyword evidence="2" id="KW-0472">Membrane</keyword>
<gene>
    <name evidence="3" type="ORF">ATL31_0107</name>
</gene>
<evidence type="ECO:0000313" key="3">
    <source>
        <dbReference type="EMBL" id="PKW25319.1"/>
    </source>
</evidence>